<dbReference type="EMBL" id="GBXM01032356">
    <property type="protein sequence ID" value="JAH76221.1"/>
    <property type="molecule type" value="Transcribed_RNA"/>
</dbReference>
<name>A0A0E9VDW9_ANGAN</name>
<accession>A0A0E9VDW9</accession>
<reference evidence="1" key="1">
    <citation type="submission" date="2014-11" db="EMBL/GenBank/DDBJ databases">
        <authorList>
            <person name="Amaro Gonzalez C."/>
        </authorList>
    </citation>
    <scope>NUCLEOTIDE SEQUENCE</scope>
</reference>
<protein>
    <submittedName>
        <fullName evidence="1">Uncharacterized protein</fullName>
    </submittedName>
</protein>
<organism evidence="1">
    <name type="scientific">Anguilla anguilla</name>
    <name type="common">European freshwater eel</name>
    <name type="synonym">Muraena anguilla</name>
    <dbReference type="NCBI Taxonomy" id="7936"/>
    <lineage>
        <taxon>Eukaryota</taxon>
        <taxon>Metazoa</taxon>
        <taxon>Chordata</taxon>
        <taxon>Craniata</taxon>
        <taxon>Vertebrata</taxon>
        <taxon>Euteleostomi</taxon>
        <taxon>Actinopterygii</taxon>
        <taxon>Neopterygii</taxon>
        <taxon>Teleostei</taxon>
        <taxon>Anguilliformes</taxon>
        <taxon>Anguillidae</taxon>
        <taxon>Anguilla</taxon>
    </lineage>
</organism>
<proteinExistence type="predicted"/>
<evidence type="ECO:0000313" key="1">
    <source>
        <dbReference type="EMBL" id="JAH76221.1"/>
    </source>
</evidence>
<sequence length="28" mass="3298">MPGYFQKQLCVKPHMLFKVLSPFLLQFG</sequence>
<reference evidence="1" key="2">
    <citation type="journal article" date="2015" name="Fish Shellfish Immunol.">
        <title>Early steps in the European eel (Anguilla anguilla)-Vibrio vulnificus interaction in the gills: Role of the RtxA13 toxin.</title>
        <authorList>
            <person name="Callol A."/>
            <person name="Pajuelo D."/>
            <person name="Ebbesson L."/>
            <person name="Teles M."/>
            <person name="MacKenzie S."/>
            <person name="Amaro C."/>
        </authorList>
    </citation>
    <scope>NUCLEOTIDE SEQUENCE</scope>
</reference>
<dbReference type="AlphaFoldDB" id="A0A0E9VDW9"/>